<name>A0A848J3V8_9BACT</name>
<dbReference type="AlphaFoldDB" id="A0A848J3V8"/>
<reference evidence="1 2" key="1">
    <citation type="submission" date="2020-04" db="EMBL/GenBank/DDBJ databases">
        <title>Flammeovirgaceae bacterium KN852 isolated from deep sea.</title>
        <authorList>
            <person name="Zhang D.-C."/>
        </authorList>
    </citation>
    <scope>NUCLEOTIDE SEQUENCE [LARGE SCALE GENOMIC DNA]</scope>
    <source>
        <strain evidence="1 2">KN852</strain>
    </source>
</reference>
<evidence type="ECO:0000313" key="1">
    <source>
        <dbReference type="EMBL" id="NMM47862.1"/>
    </source>
</evidence>
<dbReference type="EMBL" id="JABBNU010000003">
    <property type="protein sequence ID" value="NMM47862.1"/>
    <property type="molecule type" value="Genomic_DNA"/>
</dbReference>
<dbReference type="Proteomes" id="UP000559010">
    <property type="component" value="Unassembled WGS sequence"/>
</dbReference>
<dbReference type="RefSeq" id="WP_169678813.1">
    <property type="nucleotide sequence ID" value="NZ_JABBNU010000003.1"/>
</dbReference>
<accession>A0A848J3V8</accession>
<keyword evidence="2" id="KW-1185">Reference proteome</keyword>
<evidence type="ECO:0000313" key="2">
    <source>
        <dbReference type="Proteomes" id="UP000559010"/>
    </source>
</evidence>
<organism evidence="1 2">
    <name type="scientific">Marinigracilibium pacificum</name>
    <dbReference type="NCBI Taxonomy" id="2729599"/>
    <lineage>
        <taxon>Bacteria</taxon>
        <taxon>Pseudomonadati</taxon>
        <taxon>Bacteroidota</taxon>
        <taxon>Cytophagia</taxon>
        <taxon>Cytophagales</taxon>
        <taxon>Flammeovirgaceae</taxon>
        <taxon>Marinigracilibium</taxon>
    </lineage>
</organism>
<comment type="caution">
    <text evidence="1">The sequence shown here is derived from an EMBL/GenBank/DDBJ whole genome shotgun (WGS) entry which is preliminary data.</text>
</comment>
<gene>
    <name evidence="1" type="ORF">HH304_05575</name>
</gene>
<protein>
    <submittedName>
        <fullName evidence="1">Uncharacterized protein</fullName>
    </submittedName>
</protein>
<sequence>MRSIVLFLLHLFAIGIYSQNEFNYSGEFNLGNFRGKANFSYILENSDTIYNGGFEFKYSKPDSLIGSGDKFFDFTGTFKDGFPNGFWSFKIGNLQTSQDINLDNYQFRIGVNGILHEANGKLINGKPNGIFTHNVHRLVNSTSKELLFRSKINFDKGIPQKTFSIENDQLTLVGRFLRDGLAHDNWELYSGDVLGATENWIFNNGWLRNISITNNNQTRNVELYSDQIENYKIINLDKRYIEILKLQTLLNGVSDTLMHESSMIEMLSQNASYYKSIDDILFGLGNTSFMPEFKVKVGHYPYTKEELKSLENITYALGASEKITSLLLDNTQLRILELSDSEVQYLVAVAEAIDEHHIKPAKTIIDYYENDVLEYIERNDVWFAAEVDGKIKVSTENGDSMVERIYTGPINDFDFNISGLALVEQISGYSLAVLEDINNELEDKLRERQKEQSLADLEEKMIIEIKSLNSLLDSLILITSGEPSLSLMAMKKDANAKLKDYSELPGVSSKLERGEELITCFTNMNGLAISVSEINNKKEILKEEYTDQVWNPFTSTVMDEDIKKRIMNAYNSVLIPEVLNEVNNDLSCERVSELQGFLDELHSRMIEMKDEDTSKMERKLKRADNANEVLELFNIQPIFKNI</sequence>
<proteinExistence type="predicted"/>